<accession>A0A1Q4K3R7</accession>
<dbReference type="Pfam" id="PF03756">
    <property type="entry name" value="AfsA"/>
    <property type="match status" value="2"/>
</dbReference>
<proteinExistence type="predicted"/>
<dbReference type="AlphaFoldDB" id="A0A1Q4K3R7"/>
<name>A0A1Q4K3R7_RHOER</name>
<organism evidence="2 3">
    <name type="scientific">Rhodococcus erythropolis</name>
    <name type="common">Arthrobacter picolinophilus</name>
    <dbReference type="NCBI Taxonomy" id="1833"/>
    <lineage>
        <taxon>Bacteria</taxon>
        <taxon>Bacillati</taxon>
        <taxon>Actinomycetota</taxon>
        <taxon>Actinomycetes</taxon>
        <taxon>Mycobacteriales</taxon>
        <taxon>Nocardiaceae</taxon>
        <taxon>Rhodococcus</taxon>
        <taxon>Rhodococcus erythropolis group</taxon>
    </lineage>
</organism>
<dbReference type="NCBIfam" id="NF041195">
    <property type="entry name" value="ScbA_BarX_GamBu"/>
    <property type="match status" value="1"/>
</dbReference>
<evidence type="ECO:0000313" key="2">
    <source>
        <dbReference type="EMBL" id="QIP42877.1"/>
    </source>
</evidence>
<dbReference type="EMBL" id="CP050124">
    <property type="protein sequence ID" value="QIP42877.1"/>
    <property type="molecule type" value="Genomic_DNA"/>
</dbReference>
<feature type="domain" description="A-factor biosynthesis hotdog" evidence="1">
    <location>
        <begin position="11"/>
        <end position="139"/>
    </location>
</feature>
<dbReference type="InterPro" id="IPR047757">
    <property type="entry name" value="AfsA-like"/>
</dbReference>
<dbReference type="GeneID" id="64143175"/>
<protein>
    <submittedName>
        <fullName evidence="2">A-factor biosynthesis hotdog domain-containing protein</fullName>
    </submittedName>
</protein>
<evidence type="ECO:0000313" key="3">
    <source>
        <dbReference type="Proteomes" id="UP000502345"/>
    </source>
</evidence>
<sequence length="295" mass="32964">MEYTRTVPRHLVHRHAVAEVFLTDYRIESDSAYQVAVQLPVSHRIFDVSSEQHDPLGVAEAFRQAVVLLCHTRYEIPLHYKFLMETFSFEMLDALDVQSVAEPLSFSMTVDNLTHRDGAVSGVEVSGILSEGNRHVARCNAVARGVSPEGYRRIRQGREDHRPSRRILPSGAAVVGSERVGRLTDGDVLISTDPARHAMFCAPDPRNHSLFDHPVDHIPGMILFEAARQALRFHIGNPATKIASLSAVFPRFTEWETPCEVSTIPLDASGHVHRVRFTQELETTAELEITVADQS</sequence>
<dbReference type="InterPro" id="IPR005509">
    <property type="entry name" value="AfsA_hotdog_dom"/>
</dbReference>
<feature type="domain" description="A-factor biosynthesis hotdog" evidence="1">
    <location>
        <begin position="180"/>
        <end position="259"/>
    </location>
</feature>
<dbReference type="OrthoDB" id="7838374at2"/>
<dbReference type="RefSeq" id="WP_021331802.1">
    <property type="nucleotide sequence ID" value="NZ_CP044284.1"/>
</dbReference>
<reference evidence="2 3" key="1">
    <citation type="submission" date="2020-03" db="EMBL/GenBank/DDBJ databases">
        <title>Screen low temperature-resistant strains for efficient degradation of petroleum hydrocarbons under the low temperature.</title>
        <authorList>
            <person name="Wang Y."/>
            <person name="Chen J."/>
        </authorList>
    </citation>
    <scope>NUCLEOTIDE SEQUENCE [LARGE SCALE GENOMIC DNA]</scope>
    <source>
        <strain evidence="2 3">KB1</strain>
    </source>
</reference>
<evidence type="ECO:0000259" key="1">
    <source>
        <dbReference type="Pfam" id="PF03756"/>
    </source>
</evidence>
<gene>
    <name evidence="2" type="ORF">G9444_5634</name>
</gene>
<dbReference type="GO" id="GO:0016740">
    <property type="term" value="F:transferase activity"/>
    <property type="evidence" value="ECO:0007669"/>
    <property type="project" value="InterPro"/>
</dbReference>
<dbReference type="Proteomes" id="UP000502345">
    <property type="component" value="Chromosome"/>
</dbReference>